<feature type="region of interest" description="Disordered" evidence="2">
    <location>
        <begin position="54"/>
        <end position="82"/>
    </location>
</feature>
<evidence type="ECO:0000256" key="1">
    <source>
        <dbReference type="ARBA" id="ARBA00005711"/>
    </source>
</evidence>
<dbReference type="OrthoDB" id="1939615at2759"/>
<dbReference type="Proteomes" id="UP000825935">
    <property type="component" value="Chromosome 6"/>
</dbReference>
<dbReference type="PANTHER" id="PTHR31471:SF87">
    <property type="entry name" value="REMORIN 4.2"/>
    <property type="match status" value="1"/>
</dbReference>
<accession>A0A8T2UCX9</accession>
<keyword evidence="5" id="KW-1185">Reference proteome</keyword>
<protein>
    <recommendedName>
        <fullName evidence="3">Remorin C-terminal domain-containing protein</fullName>
    </recommendedName>
</protein>
<dbReference type="PANTHER" id="PTHR31471">
    <property type="entry name" value="OS02G0116800 PROTEIN"/>
    <property type="match status" value="1"/>
</dbReference>
<evidence type="ECO:0000256" key="2">
    <source>
        <dbReference type="SAM" id="MobiDB-lite"/>
    </source>
</evidence>
<sequence length="161" mass="18067">MQLVPTTLSVQPVSSEASDLLSCPDRASFAESSSSAPNRGNYRTATHFSLQASEHSGSGLSFSSRSSLSKEKHLTAPVIPPSKPLEKVRQDWVYAQAAAYQDAMNSKYSNRYKREESKITSWENQQKIKASLRMRKVEVCLFSYLLPLRHFRNACDSNLAY</sequence>
<name>A0A8T2UCX9_CERRI</name>
<feature type="compositionally biased region" description="Low complexity" evidence="2">
    <location>
        <begin position="54"/>
        <end position="67"/>
    </location>
</feature>
<dbReference type="AlphaFoldDB" id="A0A8T2UCX9"/>
<proteinExistence type="inferred from homology"/>
<evidence type="ECO:0000259" key="3">
    <source>
        <dbReference type="Pfam" id="PF03763"/>
    </source>
</evidence>
<comment type="caution">
    <text evidence="4">The sequence shown here is derived from an EMBL/GenBank/DDBJ whole genome shotgun (WGS) entry which is preliminary data.</text>
</comment>
<reference evidence="4" key="1">
    <citation type="submission" date="2021-08" db="EMBL/GenBank/DDBJ databases">
        <title>WGS assembly of Ceratopteris richardii.</title>
        <authorList>
            <person name="Marchant D.B."/>
            <person name="Chen G."/>
            <person name="Jenkins J."/>
            <person name="Shu S."/>
            <person name="Leebens-Mack J."/>
            <person name="Grimwood J."/>
            <person name="Schmutz J."/>
            <person name="Soltis P."/>
            <person name="Soltis D."/>
            <person name="Chen Z.-H."/>
        </authorList>
    </citation>
    <scope>NUCLEOTIDE SEQUENCE</scope>
    <source>
        <strain evidence="4">Whitten #5841</strain>
        <tissue evidence="4">Leaf</tissue>
    </source>
</reference>
<gene>
    <name evidence="4" type="ORF">KP509_06G000500</name>
</gene>
<evidence type="ECO:0000313" key="5">
    <source>
        <dbReference type="Proteomes" id="UP000825935"/>
    </source>
</evidence>
<dbReference type="InterPro" id="IPR005516">
    <property type="entry name" value="Remorin_C"/>
</dbReference>
<evidence type="ECO:0000313" key="4">
    <source>
        <dbReference type="EMBL" id="KAH7434111.1"/>
    </source>
</evidence>
<feature type="domain" description="Remorin C-terminal" evidence="3">
    <location>
        <begin position="95"/>
        <end position="139"/>
    </location>
</feature>
<organism evidence="4 5">
    <name type="scientific">Ceratopteris richardii</name>
    <name type="common">Triangle waterfern</name>
    <dbReference type="NCBI Taxonomy" id="49495"/>
    <lineage>
        <taxon>Eukaryota</taxon>
        <taxon>Viridiplantae</taxon>
        <taxon>Streptophyta</taxon>
        <taxon>Embryophyta</taxon>
        <taxon>Tracheophyta</taxon>
        <taxon>Polypodiopsida</taxon>
        <taxon>Polypodiidae</taxon>
        <taxon>Polypodiales</taxon>
        <taxon>Pteridineae</taxon>
        <taxon>Pteridaceae</taxon>
        <taxon>Parkerioideae</taxon>
        <taxon>Ceratopteris</taxon>
    </lineage>
</organism>
<comment type="similarity">
    <text evidence="1">Belongs to the remorin family.</text>
</comment>
<dbReference type="EMBL" id="CM035411">
    <property type="protein sequence ID" value="KAH7434111.1"/>
    <property type="molecule type" value="Genomic_DNA"/>
</dbReference>
<dbReference type="Pfam" id="PF03763">
    <property type="entry name" value="Remorin_C"/>
    <property type="match status" value="1"/>
</dbReference>